<sequence length="138" mass="15553">MFSLSRSSSRFALTLIKHGNNNLFIAFSSASLRAFSSSMINNSGGHGNTPYIQKTAEEENYKLEDAAKQHWKMIEDFTDPSAEFLDLEALPPIEVEGQTAVCNGFHSNGMGHPTEYIRVNFETPERCKYCGVKYIRKH</sequence>
<accession>A0A6A5C7H3</accession>
<name>A0A6A5C7H3_NAEFO</name>
<dbReference type="RefSeq" id="XP_044566411.1">
    <property type="nucleotide sequence ID" value="XM_044702866.1"/>
</dbReference>
<evidence type="ECO:0000313" key="2">
    <source>
        <dbReference type="EMBL" id="KAF0981698.1"/>
    </source>
</evidence>
<feature type="domain" description="Zinc finger CHCC-type" evidence="1">
    <location>
        <begin position="98"/>
        <end position="134"/>
    </location>
</feature>
<dbReference type="Pfam" id="PF10276">
    <property type="entry name" value="zf-CHCC"/>
    <property type="match status" value="1"/>
</dbReference>
<dbReference type="OrthoDB" id="307899at2759"/>
<dbReference type="EMBL" id="VFQX01000013">
    <property type="protein sequence ID" value="KAF0981698.1"/>
    <property type="molecule type" value="Genomic_DNA"/>
</dbReference>
<dbReference type="GeneID" id="68119570"/>
<protein>
    <recommendedName>
        <fullName evidence="1">Zinc finger CHCC-type domain-containing protein</fullName>
    </recommendedName>
</protein>
<dbReference type="InterPro" id="IPR019401">
    <property type="entry name" value="Znf_CHCC"/>
</dbReference>
<dbReference type="Gene3D" id="2.60.260.40">
    <property type="entry name" value="q5lls5 like domains"/>
    <property type="match status" value="1"/>
</dbReference>
<evidence type="ECO:0000313" key="3">
    <source>
        <dbReference type="Proteomes" id="UP000444721"/>
    </source>
</evidence>
<organism evidence="2 3">
    <name type="scientific">Naegleria fowleri</name>
    <name type="common">Brain eating amoeba</name>
    <dbReference type="NCBI Taxonomy" id="5763"/>
    <lineage>
        <taxon>Eukaryota</taxon>
        <taxon>Discoba</taxon>
        <taxon>Heterolobosea</taxon>
        <taxon>Tetramitia</taxon>
        <taxon>Eutetramitia</taxon>
        <taxon>Vahlkampfiidae</taxon>
        <taxon>Naegleria</taxon>
    </lineage>
</organism>
<dbReference type="VEuPathDB" id="AmoebaDB:NF0122290"/>
<dbReference type="VEuPathDB" id="AmoebaDB:FDP41_012355"/>
<dbReference type="VEuPathDB" id="AmoebaDB:NfTy_039830"/>
<comment type="caution">
    <text evidence="2">The sequence shown here is derived from an EMBL/GenBank/DDBJ whole genome shotgun (WGS) entry which is preliminary data.</text>
</comment>
<evidence type="ECO:0000259" key="1">
    <source>
        <dbReference type="Pfam" id="PF10276"/>
    </source>
</evidence>
<dbReference type="Proteomes" id="UP000444721">
    <property type="component" value="Unassembled WGS sequence"/>
</dbReference>
<reference evidence="2 3" key="1">
    <citation type="journal article" date="2019" name="Sci. Rep.">
        <title>Nanopore sequencing improves the draft genome of the human pathogenic amoeba Naegleria fowleri.</title>
        <authorList>
            <person name="Liechti N."/>
            <person name="Schurch N."/>
            <person name="Bruggmann R."/>
            <person name="Wittwer M."/>
        </authorList>
    </citation>
    <scope>NUCLEOTIDE SEQUENCE [LARGE SCALE GENOMIC DNA]</scope>
    <source>
        <strain evidence="2 3">ATCC 30894</strain>
    </source>
</reference>
<proteinExistence type="predicted"/>
<dbReference type="AlphaFoldDB" id="A0A6A5C7H3"/>
<keyword evidence="3" id="KW-1185">Reference proteome</keyword>
<dbReference type="OMA" id="MGHPTEY"/>
<gene>
    <name evidence="2" type="ORF">FDP41_012355</name>
</gene>